<comment type="pathway">
    <text evidence="1">Lipid metabolism; fatty acid biosynthesis.</text>
</comment>
<evidence type="ECO:0000256" key="4">
    <source>
        <dbReference type="ARBA" id="ARBA00048508"/>
    </source>
</evidence>
<evidence type="ECO:0000313" key="6">
    <source>
        <dbReference type="EMBL" id="CAD9201128.1"/>
    </source>
</evidence>
<comment type="catalytic activity">
    <reaction evidence="4">
        <text>a (3R)-hydroxyacyl-[ACP] + NADP(+) = a 3-oxoacyl-[ACP] + NADPH + H(+)</text>
        <dbReference type="Rhea" id="RHEA:17397"/>
        <dbReference type="Rhea" id="RHEA-COMP:9916"/>
        <dbReference type="Rhea" id="RHEA-COMP:9945"/>
        <dbReference type="ChEBI" id="CHEBI:15378"/>
        <dbReference type="ChEBI" id="CHEBI:57783"/>
        <dbReference type="ChEBI" id="CHEBI:58349"/>
        <dbReference type="ChEBI" id="CHEBI:78776"/>
        <dbReference type="ChEBI" id="CHEBI:78827"/>
        <dbReference type="EC" id="1.1.1.100"/>
    </reaction>
</comment>
<organism evidence="6">
    <name type="scientific">Tetraselmis chuii</name>
    <dbReference type="NCBI Taxonomy" id="63592"/>
    <lineage>
        <taxon>Eukaryota</taxon>
        <taxon>Viridiplantae</taxon>
        <taxon>Chlorophyta</taxon>
        <taxon>core chlorophytes</taxon>
        <taxon>Chlorodendrophyceae</taxon>
        <taxon>Chlorodendrales</taxon>
        <taxon>Chlorodendraceae</taxon>
        <taxon>Tetraselmis</taxon>
    </lineage>
</organism>
<protein>
    <recommendedName>
        <fullName evidence="3">3-oxoacyl-[acyl-carrier-protein] reductase</fullName>
        <ecNumber evidence="3">1.1.1.100</ecNumber>
    </recommendedName>
</protein>
<dbReference type="EMBL" id="HBGG01006823">
    <property type="protein sequence ID" value="CAD9201128.1"/>
    <property type="molecule type" value="Transcribed_RNA"/>
</dbReference>
<evidence type="ECO:0000256" key="3">
    <source>
        <dbReference type="ARBA" id="ARBA00012948"/>
    </source>
</evidence>
<dbReference type="PRINTS" id="PR00080">
    <property type="entry name" value="SDRFAMILY"/>
</dbReference>
<accession>A0A7S1SJW2</accession>
<dbReference type="CDD" id="cd05233">
    <property type="entry name" value="SDR_c"/>
    <property type="match status" value="1"/>
</dbReference>
<proteinExistence type="inferred from homology"/>
<dbReference type="PRINTS" id="PR00081">
    <property type="entry name" value="GDHRDH"/>
</dbReference>
<comment type="similarity">
    <text evidence="2 5">Belongs to the short-chain dehydrogenases/reductases (SDR) family.</text>
</comment>
<dbReference type="AlphaFoldDB" id="A0A7S1SJW2"/>
<reference evidence="6" key="1">
    <citation type="submission" date="2021-01" db="EMBL/GenBank/DDBJ databases">
        <authorList>
            <person name="Corre E."/>
            <person name="Pelletier E."/>
            <person name="Niang G."/>
            <person name="Scheremetjew M."/>
            <person name="Finn R."/>
            <person name="Kale V."/>
            <person name="Holt S."/>
            <person name="Cochrane G."/>
            <person name="Meng A."/>
            <person name="Brown T."/>
            <person name="Cohen L."/>
        </authorList>
    </citation>
    <scope>NUCLEOTIDE SEQUENCE</scope>
    <source>
        <strain evidence="6">PLY429</strain>
    </source>
</reference>
<sequence length="213" mass="22690">MALTSRSVEELDEVARECERAGSPATYVAPCDLSDGAAVERLAQDLVSTFGGVEVLVNNAGILVNGNPLEGDPDEWEHMMDVIVNAPMRLTRRLAPKMAERMSGFVINIGSIAGTEAMSGAAAAYAAAKAGLRGWSRSAYLTLRHKNVKCVLINPGFVNTDMVTSRPALVGQLIPERMIQPSDIADAVSFVLNSSPGCVPEEMNLRLGLSAFK</sequence>
<dbReference type="InterPro" id="IPR036291">
    <property type="entry name" value="NAD(P)-bd_dom_sf"/>
</dbReference>
<evidence type="ECO:0000256" key="2">
    <source>
        <dbReference type="ARBA" id="ARBA00006484"/>
    </source>
</evidence>
<evidence type="ECO:0000256" key="1">
    <source>
        <dbReference type="ARBA" id="ARBA00005194"/>
    </source>
</evidence>
<gene>
    <name evidence="6" type="ORF">TCHU04912_LOCUS3361</name>
</gene>
<name>A0A7S1SJW2_9CHLO</name>
<dbReference type="InterPro" id="IPR002347">
    <property type="entry name" value="SDR_fam"/>
</dbReference>
<dbReference type="Pfam" id="PF00106">
    <property type="entry name" value="adh_short"/>
    <property type="match status" value="1"/>
</dbReference>
<dbReference type="SUPFAM" id="SSF51735">
    <property type="entry name" value="NAD(P)-binding Rossmann-fold domains"/>
    <property type="match status" value="1"/>
</dbReference>
<dbReference type="EC" id="1.1.1.100" evidence="3"/>
<dbReference type="Gene3D" id="3.40.50.720">
    <property type="entry name" value="NAD(P)-binding Rossmann-like Domain"/>
    <property type="match status" value="1"/>
</dbReference>
<dbReference type="PANTHER" id="PTHR42879">
    <property type="entry name" value="3-OXOACYL-(ACYL-CARRIER-PROTEIN) REDUCTASE"/>
    <property type="match status" value="1"/>
</dbReference>
<dbReference type="PANTHER" id="PTHR42879:SF2">
    <property type="entry name" value="3-OXOACYL-[ACYL-CARRIER-PROTEIN] REDUCTASE FABG"/>
    <property type="match status" value="1"/>
</dbReference>
<dbReference type="InterPro" id="IPR050259">
    <property type="entry name" value="SDR"/>
</dbReference>
<dbReference type="GO" id="GO:0004316">
    <property type="term" value="F:3-oxoacyl-[acyl-carrier-protein] reductase (NADPH) activity"/>
    <property type="evidence" value="ECO:0007669"/>
    <property type="project" value="UniProtKB-EC"/>
</dbReference>
<evidence type="ECO:0000256" key="5">
    <source>
        <dbReference type="RuleBase" id="RU000363"/>
    </source>
</evidence>